<feature type="transmembrane region" description="Helical" evidence="1">
    <location>
        <begin position="7"/>
        <end position="26"/>
    </location>
</feature>
<evidence type="ECO:0000313" key="2">
    <source>
        <dbReference type="EMBL" id="XCO74830.1"/>
    </source>
</evidence>
<accession>A0AAU8MRI9</accession>
<keyword evidence="1" id="KW-1133">Transmembrane helix</keyword>
<protein>
    <recommendedName>
        <fullName evidence="3">PH domain-containing protein</fullName>
    </recommendedName>
</protein>
<dbReference type="AlphaFoldDB" id="A0AAU8MRI9"/>
<keyword evidence="1" id="KW-0472">Membrane</keyword>
<keyword evidence="1" id="KW-0812">Transmembrane</keyword>
<evidence type="ECO:0008006" key="3">
    <source>
        <dbReference type="Google" id="ProtNLM"/>
    </source>
</evidence>
<feature type="transmembrane region" description="Helical" evidence="1">
    <location>
        <begin position="32"/>
        <end position="49"/>
    </location>
</feature>
<gene>
    <name evidence="2" type="ORF">ABU614_21100</name>
</gene>
<evidence type="ECO:0000256" key="1">
    <source>
        <dbReference type="SAM" id="Phobius"/>
    </source>
</evidence>
<reference evidence="2" key="1">
    <citation type="submission" date="2024-06" db="EMBL/GenBank/DDBJ databases">
        <authorList>
            <person name="Li S."/>
        </authorList>
    </citation>
    <scope>NUCLEOTIDE SEQUENCE</scope>
    <source>
        <strain evidence="2">SR10</strain>
    </source>
</reference>
<name>A0AAU8MRI9_9GAMM</name>
<proteinExistence type="predicted"/>
<organism evidence="2">
    <name type="scientific">Lysobacter firmicutimachus</name>
    <dbReference type="NCBI Taxonomy" id="1792846"/>
    <lineage>
        <taxon>Bacteria</taxon>
        <taxon>Pseudomonadati</taxon>
        <taxon>Pseudomonadota</taxon>
        <taxon>Gammaproteobacteria</taxon>
        <taxon>Lysobacterales</taxon>
        <taxon>Lysobacteraceae</taxon>
        <taxon>Lysobacter</taxon>
    </lineage>
</organism>
<dbReference type="EMBL" id="CP159925">
    <property type="protein sequence ID" value="XCO74830.1"/>
    <property type="molecule type" value="Genomic_DNA"/>
</dbReference>
<sequence>MTFCYKKVFPAIFLGLPIVSFFYLLFNESAGSAPVFVLPFMVLLGFFVVRRYTADLADEVLDDGDTLKVRQGGLEQTVALRDIVEVSVTRNTNPARLTLRLTCAGALGDRIVFVPLSAASDCLPYKPNPLADELKQRIATIKATSMRQP</sequence>
<dbReference type="RefSeq" id="WP_363797694.1">
    <property type="nucleotide sequence ID" value="NZ_CP159925.1"/>
</dbReference>